<name>A0A7W5FK27_9ACTN</name>
<dbReference type="PROSITE" id="PS51186">
    <property type="entry name" value="GNAT"/>
    <property type="match status" value="1"/>
</dbReference>
<feature type="domain" description="N-acetyltransferase" evidence="1">
    <location>
        <begin position="1"/>
        <end position="66"/>
    </location>
</feature>
<accession>A0A7W5FK27</accession>
<keyword evidence="2" id="KW-0687">Ribonucleoprotein</keyword>
<dbReference type="SUPFAM" id="SSF55729">
    <property type="entry name" value="Acyl-CoA N-acyltransferases (Nat)"/>
    <property type="match status" value="1"/>
</dbReference>
<protein>
    <submittedName>
        <fullName evidence="2">Ribosomal protein S18 acetylase RimI-like enzyme</fullName>
    </submittedName>
</protein>
<dbReference type="GO" id="GO:0016747">
    <property type="term" value="F:acyltransferase activity, transferring groups other than amino-acyl groups"/>
    <property type="evidence" value="ECO:0007669"/>
    <property type="project" value="InterPro"/>
</dbReference>
<keyword evidence="2" id="KW-0689">Ribosomal protein</keyword>
<sequence>MAEPFRGRGIGRGLLRSFMEAGVRLGAGKMFLITGESNVAARGLYESMGGAPATQGSTVNYWFPLG</sequence>
<reference evidence="2 3" key="1">
    <citation type="submission" date="2020-08" db="EMBL/GenBank/DDBJ databases">
        <title>Genomic Encyclopedia of Type Strains, Phase III (KMG-III): the genomes of soil and plant-associated and newly described type strains.</title>
        <authorList>
            <person name="Whitman W."/>
        </authorList>
    </citation>
    <scope>NUCLEOTIDE SEQUENCE [LARGE SCALE GENOMIC DNA]</scope>
    <source>
        <strain evidence="2 3">CECT 3287</strain>
    </source>
</reference>
<dbReference type="GO" id="GO:0005840">
    <property type="term" value="C:ribosome"/>
    <property type="evidence" value="ECO:0007669"/>
    <property type="project" value="UniProtKB-KW"/>
</dbReference>
<dbReference type="Gene3D" id="3.40.630.30">
    <property type="match status" value="1"/>
</dbReference>
<evidence type="ECO:0000259" key="1">
    <source>
        <dbReference type="PROSITE" id="PS51186"/>
    </source>
</evidence>
<gene>
    <name evidence="2" type="ORF">FHR83_008960</name>
</gene>
<dbReference type="Pfam" id="PF00583">
    <property type="entry name" value="Acetyltransf_1"/>
    <property type="match status" value="1"/>
</dbReference>
<proteinExistence type="predicted"/>
<dbReference type="InterPro" id="IPR016181">
    <property type="entry name" value="Acyl_CoA_acyltransferase"/>
</dbReference>
<dbReference type="Proteomes" id="UP000590749">
    <property type="component" value="Unassembled WGS sequence"/>
</dbReference>
<evidence type="ECO:0000313" key="3">
    <source>
        <dbReference type="Proteomes" id="UP000590749"/>
    </source>
</evidence>
<comment type="caution">
    <text evidence="2">The sequence shown here is derived from an EMBL/GenBank/DDBJ whole genome shotgun (WGS) entry which is preliminary data.</text>
</comment>
<evidence type="ECO:0000313" key="2">
    <source>
        <dbReference type="EMBL" id="MBB3101232.1"/>
    </source>
</evidence>
<dbReference type="EMBL" id="JACHXF010000035">
    <property type="protein sequence ID" value="MBB3101232.1"/>
    <property type="molecule type" value="Genomic_DNA"/>
</dbReference>
<dbReference type="AlphaFoldDB" id="A0A7W5FK27"/>
<dbReference type="InterPro" id="IPR000182">
    <property type="entry name" value="GNAT_dom"/>
</dbReference>
<keyword evidence="3" id="KW-1185">Reference proteome</keyword>
<organism evidence="2 3">
    <name type="scientific">Actinoplanes campanulatus</name>
    <dbReference type="NCBI Taxonomy" id="113559"/>
    <lineage>
        <taxon>Bacteria</taxon>
        <taxon>Bacillati</taxon>
        <taxon>Actinomycetota</taxon>
        <taxon>Actinomycetes</taxon>
        <taxon>Micromonosporales</taxon>
        <taxon>Micromonosporaceae</taxon>
        <taxon>Actinoplanes</taxon>
    </lineage>
</organism>